<sequence>MDTTDETAESSRSVETSHPPSYEAYIEYCMARFEHEGVPKAAYERLCTSCTAAFKILSEAFVDWHWTESWNKEAPFCSVNQFLRSASEGNCHVCHSLMAKILGDRSNSLDMHFKHHILRAESGEPGVDTPEPGDAALRLQITSGNGSAEPPLTGSLYLHCVGRGKGKVTLADIGIEVKDGHYSGARGSPTSVITARDGSWNQALKWMENCRSHPLCNAVQTTLQDKWPARLVAVGTAGDTYVRVCETSRDGFAKEPYMTLSHCWGKNGVPIRLLEENYARFLDGIQLSELPNTFRDAIELTRKLEIPYIWIDCLCIIQDSPGNQDWTRGSAKMQEVYRNSFLNLAAGASSDSNGGLFKRRYPLSVVPWSVPVAENEQLLARRALTFGQAELHWECSTCQASESFPDSYEKHVFTNLWMMETGIFRPAWENLLNGKLVDTDRQRVWNRLLKTYTRRSLTMPSDRLVAISGLAEQLSSRWSGITYLAGLWSYRLIHGLLWGHEDRLEWIDVLAEALDACVTPKTTTNLFGPVACGGSIKLRSPIIRGKLARNYQRYNLAIEDNGNLGTSTLLIKDVEVKWDDINDGKADLEEVYIAPFEIVAHDSYDWAVAHGLVFLKTTTVHLLPGRSQWPLRRAGYFELGDDYFCVHSEDWFMKGDERVSSDYDSDNGCHDDGSARNRADVLYRAMRWKRDIDKLKRKGLFRDLDSWFAGKVGDSPEERMNYLRKDPYFNGPPLNTNLENRYPPKMWKRLFPHISHFLETIAQVARNNKGNGTPDPVLGLEEGNGYYTYEVV</sequence>
<keyword evidence="3" id="KW-1185">Reference proteome</keyword>
<dbReference type="EMBL" id="MU859243">
    <property type="protein sequence ID" value="KAK3948811.1"/>
    <property type="molecule type" value="Genomic_DNA"/>
</dbReference>
<reference evidence="2" key="2">
    <citation type="submission" date="2023-06" db="EMBL/GenBank/DDBJ databases">
        <authorList>
            <consortium name="Lawrence Berkeley National Laboratory"/>
            <person name="Mondo S.J."/>
            <person name="Hensen N."/>
            <person name="Bonometti L."/>
            <person name="Westerberg I."/>
            <person name="Brannstrom I.O."/>
            <person name="Guillou S."/>
            <person name="Cros-Aarteil S."/>
            <person name="Calhoun S."/>
            <person name="Haridas S."/>
            <person name="Kuo A."/>
            <person name="Pangilinan J."/>
            <person name="Riley R."/>
            <person name="Labutti K."/>
            <person name="Andreopoulos B."/>
            <person name="Lipzen A."/>
            <person name="Chen C."/>
            <person name="Yanf M."/>
            <person name="Daum C."/>
            <person name="Ng V."/>
            <person name="Clum A."/>
            <person name="Steindorff A."/>
            <person name="Ohm R."/>
            <person name="Martin F."/>
            <person name="Silar P."/>
            <person name="Natvig D."/>
            <person name="Lalanne C."/>
            <person name="Gautier V."/>
            <person name="Ament-Velasquez S.L."/>
            <person name="Kruys A."/>
            <person name="Hutchinson M.I."/>
            <person name="Powell A.J."/>
            <person name="Barry K."/>
            <person name="Miller A.N."/>
            <person name="Grigoriev I.V."/>
            <person name="Debuchy R."/>
            <person name="Gladieux P."/>
            <person name="Thoren M.H."/>
            <person name="Johannesson H."/>
        </authorList>
    </citation>
    <scope>NUCLEOTIDE SEQUENCE</scope>
    <source>
        <strain evidence="2">CBS 626.80</strain>
    </source>
</reference>
<name>A0AAN6NMX7_9PEZI</name>
<dbReference type="AlphaFoldDB" id="A0AAN6NMX7"/>
<evidence type="ECO:0000259" key="1">
    <source>
        <dbReference type="Pfam" id="PF06985"/>
    </source>
</evidence>
<dbReference type="Proteomes" id="UP001303222">
    <property type="component" value="Unassembled WGS sequence"/>
</dbReference>
<accession>A0AAN6NMX7</accession>
<reference evidence="2" key="1">
    <citation type="journal article" date="2023" name="Mol. Phylogenet. Evol.">
        <title>Genome-scale phylogeny and comparative genomics of the fungal order Sordariales.</title>
        <authorList>
            <person name="Hensen N."/>
            <person name="Bonometti L."/>
            <person name="Westerberg I."/>
            <person name="Brannstrom I.O."/>
            <person name="Guillou S."/>
            <person name="Cros-Aarteil S."/>
            <person name="Calhoun S."/>
            <person name="Haridas S."/>
            <person name="Kuo A."/>
            <person name="Mondo S."/>
            <person name="Pangilinan J."/>
            <person name="Riley R."/>
            <person name="LaButti K."/>
            <person name="Andreopoulos B."/>
            <person name="Lipzen A."/>
            <person name="Chen C."/>
            <person name="Yan M."/>
            <person name="Daum C."/>
            <person name="Ng V."/>
            <person name="Clum A."/>
            <person name="Steindorff A."/>
            <person name="Ohm R.A."/>
            <person name="Martin F."/>
            <person name="Silar P."/>
            <person name="Natvig D.O."/>
            <person name="Lalanne C."/>
            <person name="Gautier V."/>
            <person name="Ament-Velasquez S.L."/>
            <person name="Kruys A."/>
            <person name="Hutchinson M.I."/>
            <person name="Powell A.J."/>
            <person name="Barry K."/>
            <person name="Miller A.N."/>
            <person name="Grigoriev I.V."/>
            <person name="Debuchy R."/>
            <person name="Gladieux P."/>
            <person name="Hiltunen Thoren M."/>
            <person name="Johannesson H."/>
        </authorList>
    </citation>
    <scope>NUCLEOTIDE SEQUENCE</scope>
    <source>
        <strain evidence="2">CBS 626.80</strain>
    </source>
</reference>
<comment type="caution">
    <text evidence="2">The sequence shown here is derived from an EMBL/GenBank/DDBJ whole genome shotgun (WGS) entry which is preliminary data.</text>
</comment>
<feature type="domain" description="Heterokaryon incompatibility" evidence="1">
    <location>
        <begin position="257"/>
        <end position="372"/>
    </location>
</feature>
<dbReference type="PANTHER" id="PTHR33112:SF10">
    <property type="entry name" value="TOL"/>
    <property type="match status" value="1"/>
</dbReference>
<gene>
    <name evidence="2" type="ORF">QBC32DRAFT_373274</name>
</gene>
<proteinExistence type="predicted"/>
<dbReference type="Pfam" id="PF06985">
    <property type="entry name" value="HET"/>
    <property type="match status" value="1"/>
</dbReference>
<evidence type="ECO:0000313" key="3">
    <source>
        <dbReference type="Proteomes" id="UP001303222"/>
    </source>
</evidence>
<protein>
    <submittedName>
        <fullName evidence="2">Heterokaryon incompatibility protein-domain-containing protein</fullName>
    </submittedName>
</protein>
<evidence type="ECO:0000313" key="2">
    <source>
        <dbReference type="EMBL" id="KAK3948811.1"/>
    </source>
</evidence>
<dbReference type="PANTHER" id="PTHR33112">
    <property type="entry name" value="DOMAIN PROTEIN, PUTATIVE-RELATED"/>
    <property type="match status" value="1"/>
</dbReference>
<organism evidence="2 3">
    <name type="scientific">Pseudoneurospora amorphoporcata</name>
    <dbReference type="NCBI Taxonomy" id="241081"/>
    <lineage>
        <taxon>Eukaryota</taxon>
        <taxon>Fungi</taxon>
        <taxon>Dikarya</taxon>
        <taxon>Ascomycota</taxon>
        <taxon>Pezizomycotina</taxon>
        <taxon>Sordariomycetes</taxon>
        <taxon>Sordariomycetidae</taxon>
        <taxon>Sordariales</taxon>
        <taxon>Sordariaceae</taxon>
        <taxon>Pseudoneurospora</taxon>
    </lineage>
</organism>
<dbReference type="InterPro" id="IPR010730">
    <property type="entry name" value="HET"/>
</dbReference>